<evidence type="ECO:0000256" key="3">
    <source>
        <dbReference type="ARBA" id="ARBA00022490"/>
    </source>
</evidence>
<dbReference type="PANTHER" id="PTHR42891">
    <property type="entry name" value="D-GLYCERO-BETA-D-MANNO-HEPTOSE-1,7-BISPHOSPHATE 7-PHOSPHATASE"/>
    <property type="match status" value="1"/>
</dbReference>
<sequence length="136" mass="15101">MSIFIVTNQAGIGRGYYTENQFHDLTQWMLGCFTAEAITIDGVYFCPFHPTHGVGRYKVESQDRKPGPGMILRASKEYNIDLSKSVLVGDRETDIAAAKRAGVGKSVLFSSNQILTLKPDFIVDSLRTVKQILSEI</sequence>
<dbReference type="EMBL" id="BMHH01000039">
    <property type="protein sequence ID" value="GGB12347.1"/>
    <property type="molecule type" value="Genomic_DNA"/>
</dbReference>
<dbReference type="InterPro" id="IPR006549">
    <property type="entry name" value="HAD-SF_hydro_IIIA"/>
</dbReference>
<dbReference type="Proteomes" id="UP000646478">
    <property type="component" value="Unassembled WGS sequence"/>
</dbReference>
<keyword evidence="6" id="KW-0119">Carbohydrate metabolism</keyword>
<evidence type="ECO:0000313" key="8">
    <source>
        <dbReference type="EMBL" id="GGB12347.1"/>
    </source>
</evidence>
<comment type="similarity">
    <text evidence="2">Belongs to the GmhB family.</text>
</comment>
<evidence type="ECO:0000256" key="4">
    <source>
        <dbReference type="ARBA" id="ARBA00022723"/>
    </source>
</evidence>
<keyword evidence="4" id="KW-0479">Metal-binding</keyword>
<dbReference type="GO" id="GO:0005737">
    <property type="term" value="C:cytoplasm"/>
    <property type="evidence" value="ECO:0007669"/>
    <property type="project" value="UniProtKB-SubCell"/>
</dbReference>
<evidence type="ECO:0000256" key="1">
    <source>
        <dbReference type="ARBA" id="ARBA00004496"/>
    </source>
</evidence>
<dbReference type="GO" id="GO:0046872">
    <property type="term" value="F:metal ion binding"/>
    <property type="evidence" value="ECO:0007669"/>
    <property type="project" value="UniProtKB-KW"/>
</dbReference>
<gene>
    <name evidence="8" type="ORF">GCM10011491_45260</name>
</gene>
<dbReference type="GO" id="GO:0016791">
    <property type="term" value="F:phosphatase activity"/>
    <property type="evidence" value="ECO:0007669"/>
    <property type="project" value="InterPro"/>
</dbReference>
<dbReference type="InterPro" id="IPR036412">
    <property type="entry name" value="HAD-like_sf"/>
</dbReference>
<evidence type="ECO:0000256" key="5">
    <source>
        <dbReference type="ARBA" id="ARBA00022801"/>
    </source>
</evidence>
<protein>
    <recommendedName>
        <fullName evidence="7">D,D-heptose 1,7-bisphosphate phosphatase</fullName>
    </recommendedName>
</protein>
<dbReference type="InterPro" id="IPR006543">
    <property type="entry name" value="Histidinol-phos"/>
</dbReference>
<dbReference type="NCBIfam" id="TIGR01662">
    <property type="entry name" value="HAD-SF-IIIA"/>
    <property type="match status" value="1"/>
</dbReference>
<dbReference type="Gene3D" id="3.40.50.1000">
    <property type="entry name" value="HAD superfamily/HAD-like"/>
    <property type="match status" value="1"/>
</dbReference>
<comment type="subcellular location">
    <subcellularLocation>
        <location evidence="1">Cytoplasm</location>
    </subcellularLocation>
</comment>
<dbReference type="PANTHER" id="PTHR42891:SF1">
    <property type="entry name" value="D-GLYCERO-BETA-D-MANNO-HEPTOSE-1,7-BISPHOSPHATE 7-PHOSPHATASE"/>
    <property type="match status" value="1"/>
</dbReference>
<reference evidence="8" key="2">
    <citation type="submission" date="2020-09" db="EMBL/GenBank/DDBJ databases">
        <authorList>
            <person name="Sun Q."/>
            <person name="Zhou Y."/>
        </authorList>
    </citation>
    <scope>NUCLEOTIDE SEQUENCE</scope>
    <source>
        <strain evidence="8">CGMCC 1.15082</strain>
    </source>
</reference>
<organism evidence="8 9">
    <name type="scientific">Brucella endophytica</name>
    <dbReference type="NCBI Taxonomy" id="1963359"/>
    <lineage>
        <taxon>Bacteria</taxon>
        <taxon>Pseudomonadati</taxon>
        <taxon>Pseudomonadota</taxon>
        <taxon>Alphaproteobacteria</taxon>
        <taxon>Hyphomicrobiales</taxon>
        <taxon>Brucellaceae</taxon>
        <taxon>Brucella/Ochrobactrum group</taxon>
        <taxon>Brucella</taxon>
    </lineage>
</organism>
<evidence type="ECO:0000256" key="7">
    <source>
        <dbReference type="ARBA" id="ARBA00031828"/>
    </source>
</evidence>
<dbReference type="NCBIfam" id="TIGR01656">
    <property type="entry name" value="Histidinol-ppas"/>
    <property type="match status" value="1"/>
</dbReference>
<dbReference type="InterPro" id="IPR023214">
    <property type="entry name" value="HAD_sf"/>
</dbReference>
<evidence type="ECO:0000256" key="6">
    <source>
        <dbReference type="ARBA" id="ARBA00023277"/>
    </source>
</evidence>
<dbReference type="Pfam" id="PF13242">
    <property type="entry name" value="Hydrolase_like"/>
    <property type="match status" value="1"/>
</dbReference>
<keyword evidence="5" id="KW-0378">Hydrolase</keyword>
<dbReference type="GO" id="GO:0005975">
    <property type="term" value="P:carbohydrate metabolic process"/>
    <property type="evidence" value="ECO:0007669"/>
    <property type="project" value="InterPro"/>
</dbReference>
<dbReference type="InterPro" id="IPR004446">
    <property type="entry name" value="Heptose_bisP_phosphatase"/>
</dbReference>
<keyword evidence="3" id="KW-0963">Cytoplasm</keyword>
<accession>A0A916SR21</accession>
<name>A0A916SR21_9HYPH</name>
<keyword evidence="9" id="KW-1185">Reference proteome</keyword>
<dbReference type="SUPFAM" id="SSF56784">
    <property type="entry name" value="HAD-like"/>
    <property type="match status" value="1"/>
</dbReference>
<reference evidence="8" key="1">
    <citation type="journal article" date="2014" name="Int. J. Syst. Evol. Microbiol.">
        <title>Complete genome sequence of Corynebacterium casei LMG S-19264T (=DSM 44701T), isolated from a smear-ripened cheese.</title>
        <authorList>
            <consortium name="US DOE Joint Genome Institute (JGI-PGF)"/>
            <person name="Walter F."/>
            <person name="Albersmeier A."/>
            <person name="Kalinowski J."/>
            <person name="Ruckert C."/>
        </authorList>
    </citation>
    <scope>NUCLEOTIDE SEQUENCE</scope>
    <source>
        <strain evidence="8">CGMCC 1.15082</strain>
    </source>
</reference>
<evidence type="ECO:0000313" key="9">
    <source>
        <dbReference type="Proteomes" id="UP000646478"/>
    </source>
</evidence>
<comment type="caution">
    <text evidence="8">The sequence shown here is derived from an EMBL/GenBank/DDBJ whole genome shotgun (WGS) entry which is preliminary data.</text>
</comment>
<evidence type="ECO:0000256" key="2">
    <source>
        <dbReference type="ARBA" id="ARBA00005628"/>
    </source>
</evidence>
<proteinExistence type="inferred from homology"/>
<dbReference type="AlphaFoldDB" id="A0A916SR21"/>